<name>A0A6J5NGT8_9CAUD</name>
<evidence type="ECO:0000313" key="2">
    <source>
        <dbReference type="EMBL" id="CAB4158133.1"/>
    </source>
</evidence>
<evidence type="ECO:0000313" key="1">
    <source>
        <dbReference type="EMBL" id="CAB4148198.1"/>
    </source>
</evidence>
<sequence>MSAAGSVKVPRVNHQSMNANNQFGAMVPIATVDVAGTSNNTFFSNIPQTFQDLMIVCSLRAARNAALENINIGINNQTFIYSGTRIIGNGSTATSVRGVNDQYFCYMGVVPAATSTSGIFGSAVFHILNYKSSTNKTVLSRTAADLNGSGETHLGAGLFRYTLPINDLFISTEFTNTTGTITLYGIRAANS</sequence>
<dbReference type="EMBL" id="LR796484">
    <property type="protein sequence ID" value="CAB4148198.1"/>
    <property type="molecule type" value="Genomic_DNA"/>
</dbReference>
<organism evidence="2">
    <name type="scientific">uncultured Caudovirales phage</name>
    <dbReference type="NCBI Taxonomy" id="2100421"/>
    <lineage>
        <taxon>Viruses</taxon>
        <taxon>Duplodnaviria</taxon>
        <taxon>Heunggongvirae</taxon>
        <taxon>Uroviricota</taxon>
        <taxon>Caudoviricetes</taxon>
        <taxon>Peduoviridae</taxon>
        <taxon>Maltschvirus</taxon>
        <taxon>Maltschvirus maltsch</taxon>
    </lineage>
</organism>
<proteinExistence type="predicted"/>
<gene>
    <name evidence="1" type="ORF">UFOVP429_147</name>
    <name evidence="2" type="ORF">UFOVP696_20</name>
</gene>
<protein>
    <submittedName>
        <fullName evidence="2">Uncharacterized protein</fullName>
    </submittedName>
</protein>
<reference evidence="2" key="1">
    <citation type="submission" date="2020-04" db="EMBL/GenBank/DDBJ databases">
        <authorList>
            <person name="Chiriac C."/>
            <person name="Salcher M."/>
            <person name="Ghai R."/>
            <person name="Kavagutti S V."/>
        </authorList>
    </citation>
    <scope>NUCLEOTIDE SEQUENCE</scope>
</reference>
<accession>A0A6J5NGT8</accession>
<dbReference type="EMBL" id="LR796666">
    <property type="protein sequence ID" value="CAB4158133.1"/>
    <property type="molecule type" value="Genomic_DNA"/>
</dbReference>